<dbReference type="Gene3D" id="2.50.20.10">
    <property type="entry name" value="Lipoprotein localisation LolA/LolB/LppX"/>
    <property type="match status" value="1"/>
</dbReference>
<reference evidence="3 4" key="1">
    <citation type="submission" date="2016-04" db="EMBL/GenBank/DDBJ databases">
        <authorList>
            <person name="Evans L.H."/>
            <person name="Alamgir A."/>
            <person name="Owens N."/>
            <person name="Weber N.D."/>
            <person name="Virtaneva K."/>
            <person name="Barbian K."/>
            <person name="Babar A."/>
            <person name="Rosenke K."/>
        </authorList>
    </citation>
    <scope>NUCLEOTIDE SEQUENCE [LARGE SCALE GENOMIC DNA]</scope>
    <source>
        <strain evidence="3 4">CCM 8644</strain>
    </source>
</reference>
<dbReference type="InterPro" id="IPR004564">
    <property type="entry name" value="OM_lipoprot_carrier_LolA-like"/>
</dbReference>
<reference evidence="3 4" key="2">
    <citation type="submission" date="2016-06" db="EMBL/GenBank/DDBJ databases">
        <title>Pedobacter psychrophilus sp. nov., isolated from Antarctic fragmentary rock.</title>
        <authorList>
            <person name="Svec P."/>
        </authorList>
    </citation>
    <scope>NUCLEOTIDE SEQUENCE [LARGE SCALE GENOMIC DNA]</scope>
    <source>
        <strain evidence="3 4">CCM 8644</strain>
    </source>
</reference>
<evidence type="ECO:0000256" key="2">
    <source>
        <dbReference type="SAM" id="SignalP"/>
    </source>
</evidence>
<dbReference type="EMBL" id="LWHJ01000011">
    <property type="protein sequence ID" value="OAQ42280.1"/>
    <property type="molecule type" value="Genomic_DNA"/>
</dbReference>
<evidence type="ECO:0000313" key="3">
    <source>
        <dbReference type="EMBL" id="OAQ42280.1"/>
    </source>
</evidence>
<sequence length="217" mass="24284">MKRLNILMLIMFFATTIGSAFAQSDAVAKSILAGVSKKYKSYSVVKADFSYTLKNPQANINETQSGTLFVKSSQNKYKVKVGGQELISNGQVQWTYLKNDNEVQISEIDNSSDALNPAKIFTMYEKGFKYVYLGDTKLNGRVYQNIELAPLQTRSFSKIKLRVDKVNKQISNIVVNDKNGNVYTYSIKSFTPNVNVSDATFTFDPKAHAGVDIVDLR</sequence>
<dbReference type="OrthoDB" id="9810685at2"/>
<dbReference type="PANTHER" id="PTHR35869:SF1">
    <property type="entry name" value="OUTER-MEMBRANE LIPOPROTEIN CARRIER PROTEIN"/>
    <property type="match status" value="1"/>
</dbReference>
<dbReference type="SUPFAM" id="SSF89392">
    <property type="entry name" value="Prokaryotic lipoproteins and lipoprotein localization factors"/>
    <property type="match status" value="1"/>
</dbReference>
<feature type="signal peptide" evidence="2">
    <location>
        <begin position="1"/>
        <end position="22"/>
    </location>
</feature>
<dbReference type="AlphaFoldDB" id="A0A179DNE3"/>
<dbReference type="CDD" id="cd16325">
    <property type="entry name" value="LolA"/>
    <property type="match status" value="1"/>
</dbReference>
<comment type="caution">
    <text evidence="3">The sequence shown here is derived from an EMBL/GenBank/DDBJ whole genome shotgun (WGS) entry which is preliminary data.</text>
</comment>
<gene>
    <name evidence="3" type="ORF">A5893_03985</name>
</gene>
<keyword evidence="4" id="KW-1185">Reference proteome</keyword>
<protein>
    <submittedName>
        <fullName evidence="3">Gliding motility protein</fullName>
    </submittedName>
</protein>
<keyword evidence="1 2" id="KW-0732">Signal</keyword>
<dbReference type="STRING" id="1826909.A5893_03985"/>
<evidence type="ECO:0000313" key="4">
    <source>
        <dbReference type="Proteomes" id="UP000078459"/>
    </source>
</evidence>
<proteinExistence type="predicted"/>
<dbReference type="Proteomes" id="UP000078459">
    <property type="component" value="Unassembled WGS sequence"/>
</dbReference>
<accession>A0A179DNE3</accession>
<name>A0A179DNE3_9SPHI</name>
<dbReference type="Pfam" id="PF03548">
    <property type="entry name" value="LolA"/>
    <property type="match status" value="1"/>
</dbReference>
<dbReference type="InterPro" id="IPR029046">
    <property type="entry name" value="LolA/LolB/LppX"/>
</dbReference>
<organism evidence="3 4">
    <name type="scientific">Pedobacter psychrophilus</name>
    <dbReference type="NCBI Taxonomy" id="1826909"/>
    <lineage>
        <taxon>Bacteria</taxon>
        <taxon>Pseudomonadati</taxon>
        <taxon>Bacteroidota</taxon>
        <taxon>Sphingobacteriia</taxon>
        <taxon>Sphingobacteriales</taxon>
        <taxon>Sphingobacteriaceae</taxon>
        <taxon>Pedobacter</taxon>
    </lineage>
</organism>
<dbReference type="PANTHER" id="PTHR35869">
    <property type="entry name" value="OUTER-MEMBRANE LIPOPROTEIN CARRIER PROTEIN"/>
    <property type="match status" value="1"/>
</dbReference>
<feature type="chain" id="PRO_5008100743" evidence="2">
    <location>
        <begin position="23"/>
        <end position="217"/>
    </location>
</feature>
<evidence type="ECO:0000256" key="1">
    <source>
        <dbReference type="ARBA" id="ARBA00022729"/>
    </source>
</evidence>
<dbReference type="RefSeq" id="WP_068821309.1">
    <property type="nucleotide sequence ID" value="NZ_LWHJ01000011.1"/>
</dbReference>